<dbReference type="InterPro" id="IPR007235">
    <property type="entry name" value="Glyco_trans_28_C"/>
</dbReference>
<dbReference type="Pfam" id="PF06925">
    <property type="entry name" value="MGDG_synth"/>
    <property type="match status" value="1"/>
</dbReference>
<keyword evidence="4" id="KW-0808">Transferase</keyword>
<protein>
    <submittedName>
        <fullName evidence="7">Uncharacterized protein</fullName>
    </submittedName>
</protein>
<evidence type="ECO:0000256" key="1">
    <source>
        <dbReference type="ARBA" id="ARBA00004370"/>
    </source>
</evidence>
<organism evidence="7 8">
    <name type="scientific">Paenibacillus apiarius</name>
    <dbReference type="NCBI Taxonomy" id="46240"/>
    <lineage>
        <taxon>Bacteria</taxon>
        <taxon>Bacillati</taxon>
        <taxon>Bacillota</taxon>
        <taxon>Bacilli</taxon>
        <taxon>Bacillales</taxon>
        <taxon>Paenibacillaceae</taxon>
        <taxon>Paenibacillus</taxon>
    </lineage>
</organism>
<keyword evidence="8" id="KW-1185">Reference proteome</keyword>
<dbReference type="SUPFAM" id="SSF53756">
    <property type="entry name" value="UDP-Glycosyltransferase/glycogen phosphorylase"/>
    <property type="match status" value="1"/>
</dbReference>
<reference evidence="7 8" key="1">
    <citation type="submission" date="2022-05" db="EMBL/GenBank/DDBJ databases">
        <title>Genome Sequencing of Bee-Associated Microbes.</title>
        <authorList>
            <person name="Dunlap C."/>
        </authorList>
    </citation>
    <scope>NUCLEOTIDE SEQUENCE [LARGE SCALE GENOMIC DNA]</scope>
    <source>
        <strain evidence="7 8">NRRL NRS-1438</strain>
    </source>
</reference>
<dbReference type="PANTHER" id="PTHR43025:SF3">
    <property type="entry name" value="MONOGALACTOSYLDIACYLGLYCEROL SYNTHASE 1, CHLOROPLASTIC"/>
    <property type="match status" value="1"/>
</dbReference>
<dbReference type="PANTHER" id="PTHR43025">
    <property type="entry name" value="MONOGALACTOSYLDIACYLGLYCEROL SYNTHASE"/>
    <property type="match status" value="1"/>
</dbReference>
<comment type="subcellular location">
    <subcellularLocation>
        <location evidence="1">Membrane</location>
    </subcellularLocation>
</comment>
<dbReference type="Pfam" id="PF04101">
    <property type="entry name" value="Glyco_tran_28_C"/>
    <property type="match status" value="1"/>
</dbReference>
<evidence type="ECO:0000313" key="7">
    <source>
        <dbReference type="EMBL" id="MCY9523377.1"/>
    </source>
</evidence>
<evidence type="ECO:0000259" key="6">
    <source>
        <dbReference type="Pfam" id="PF06925"/>
    </source>
</evidence>
<comment type="similarity">
    <text evidence="2">Belongs to the glycosyltransferase 28 family.</text>
</comment>
<dbReference type="EMBL" id="JAMDLW010000064">
    <property type="protein sequence ID" value="MCY9523377.1"/>
    <property type="molecule type" value="Genomic_DNA"/>
</dbReference>
<accession>A0ABT4E189</accession>
<dbReference type="RefSeq" id="WP_087435262.1">
    <property type="nucleotide sequence ID" value="NZ_JAMDLV010000023.1"/>
</dbReference>
<gene>
    <name evidence="7" type="ORF">M5X09_27640</name>
</gene>
<feature type="domain" description="Glycosyl transferase family 28 C-terminal" evidence="5">
    <location>
        <begin position="225"/>
        <end position="377"/>
    </location>
</feature>
<dbReference type="InterPro" id="IPR050519">
    <property type="entry name" value="Glycosyltransf_28_UgtP"/>
</dbReference>
<feature type="domain" description="Diacylglycerol glucosyltransferase N-terminal" evidence="6">
    <location>
        <begin position="19"/>
        <end position="183"/>
    </location>
</feature>
<dbReference type="InterPro" id="IPR009695">
    <property type="entry name" value="Diacylglyc_glucosyltr_N"/>
</dbReference>
<keyword evidence="3" id="KW-0328">Glycosyltransferase</keyword>
<dbReference type="Proteomes" id="UP001207626">
    <property type="component" value="Unassembled WGS sequence"/>
</dbReference>
<evidence type="ECO:0000256" key="2">
    <source>
        <dbReference type="ARBA" id="ARBA00006962"/>
    </source>
</evidence>
<evidence type="ECO:0000313" key="8">
    <source>
        <dbReference type="Proteomes" id="UP001207626"/>
    </source>
</evidence>
<dbReference type="Gene3D" id="3.40.50.2000">
    <property type="entry name" value="Glycogen Phosphorylase B"/>
    <property type="match status" value="1"/>
</dbReference>
<proteinExistence type="inferred from homology"/>
<evidence type="ECO:0000256" key="3">
    <source>
        <dbReference type="ARBA" id="ARBA00022676"/>
    </source>
</evidence>
<comment type="caution">
    <text evidence="7">The sequence shown here is derived from an EMBL/GenBank/DDBJ whole genome shotgun (WGS) entry which is preliminary data.</text>
</comment>
<evidence type="ECO:0000259" key="5">
    <source>
        <dbReference type="Pfam" id="PF04101"/>
    </source>
</evidence>
<sequence>MPRSEGKVIILTARYGEGHWQVAQALKQQLERHGAEVLIVDLMAEAYPKWDAFIRFLFLHSSTMSLYGFNYYGWSYYGTRRMERNHPLVKTGFALGTRKLKQLLALHRPSGVISTFPFFDVAAVVRRMGMHIPTSTVMTDYDLHHRWIQSTQDEYYVATESLAQLMQAGGIDPRLIHVSGIPVRTGFTEAARLLELGTHAGEGKDLRQASLRQTYGLDASKRTTLIMSGGFGAQVISKRFVERLTAIPDHQCAIVCGRNGRWQALLKKKHAESPNVHIYGYVERVHELMACSDAVVTKAGGLTLTEALVLRVPLFLVRPQPGQERENARYFAKQGAAIVARHESELAVQLMEAYSSPERLSAMRARMSDMARPRAAELIADDVMHRMAAERVRALQ</sequence>
<evidence type="ECO:0000256" key="4">
    <source>
        <dbReference type="ARBA" id="ARBA00022679"/>
    </source>
</evidence>
<name>A0ABT4E189_9BACL</name>